<reference evidence="4 5" key="1">
    <citation type="submission" date="2017-03" db="EMBL/GenBank/DDBJ databases">
        <title>Foreign affairs: Plasmid Transfer between Roseobacters and Rhizobia.</title>
        <authorList>
            <person name="Bartling P."/>
            <person name="Bunk B."/>
            <person name="Overmann J."/>
            <person name="Brinkmann H."/>
            <person name="Petersen J."/>
        </authorList>
    </citation>
    <scope>NUCLEOTIDE SEQUENCE [LARGE SCALE GENOMIC DNA]</scope>
    <source>
        <strain evidence="4 5">MACL11</strain>
    </source>
</reference>
<dbReference type="GO" id="GO:0003677">
    <property type="term" value="F:DNA binding"/>
    <property type="evidence" value="ECO:0007669"/>
    <property type="project" value="UniProtKB-KW"/>
</dbReference>
<dbReference type="PANTHER" id="PTHR30204">
    <property type="entry name" value="REDOX-CYCLING DRUG-SENSING TRANSCRIPTIONAL ACTIVATOR SOXR"/>
    <property type="match status" value="1"/>
</dbReference>
<evidence type="ECO:0000259" key="3">
    <source>
        <dbReference type="PROSITE" id="PS50937"/>
    </source>
</evidence>
<dbReference type="EMBL" id="CP020330">
    <property type="protein sequence ID" value="AQZ52826.1"/>
    <property type="molecule type" value="Genomic_DNA"/>
</dbReference>
<dbReference type="InterPro" id="IPR047057">
    <property type="entry name" value="MerR_fam"/>
</dbReference>
<proteinExistence type="predicted"/>
<evidence type="ECO:0000313" key="5">
    <source>
        <dbReference type="Proteomes" id="UP000191135"/>
    </source>
</evidence>
<dbReference type="Pfam" id="PF13411">
    <property type="entry name" value="MerR_1"/>
    <property type="match status" value="1"/>
</dbReference>
<dbReference type="SUPFAM" id="SSF46955">
    <property type="entry name" value="Putative DNA-binding domain"/>
    <property type="match status" value="1"/>
</dbReference>
<feature type="domain" description="HTH merR-type" evidence="3">
    <location>
        <begin position="5"/>
        <end position="72"/>
    </location>
</feature>
<keyword evidence="2" id="KW-0175">Coiled coil</keyword>
<dbReference type="Proteomes" id="UP000191135">
    <property type="component" value="Chromosome"/>
</dbReference>
<name>A0A1U9Z574_9HYPH</name>
<feature type="coiled-coil region" evidence="2">
    <location>
        <begin position="90"/>
        <end position="117"/>
    </location>
</feature>
<keyword evidence="5" id="KW-1185">Reference proteome</keyword>
<dbReference type="InterPro" id="IPR000551">
    <property type="entry name" value="MerR-type_HTH_dom"/>
</dbReference>
<dbReference type="KEGG" id="mmed:Mame_03521"/>
<dbReference type="eggNOG" id="COG0789">
    <property type="taxonomic scope" value="Bacteria"/>
</dbReference>
<dbReference type="Gene3D" id="1.10.1660.10">
    <property type="match status" value="1"/>
</dbReference>
<organism evidence="4 5">
    <name type="scientific">Martelella mediterranea DSM 17316</name>
    <dbReference type="NCBI Taxonomy" id="1122214"/>
    <lineage>
        <taxon>Bacteria</taxon>
        <taxon>Pseudomonadati</taxon>
        <taxon>Pseudomonadota</taxon>
        <taxon>Alphaproteobacteria</taxon>
        <taxon>Hyphomicrobiales</taxon>
        <taxon>Aurantimonadaceae</taxon>
        <taxon>Martelella</taxon>
    </lineage>
</organism>
<dbReference type="PROSITE" id="PS50937">
    <property type="entry name" value="HTH_MERR_2"/>
    <property type="match status" value="1"/>
</dbReference>
<evidence type="ECO:0000313" key="4">
    <source>
        <dbReference type="EMBL" id="AQZ52826.1"/>
    </source>
</evidence>
<dbReference type="RefSeq" id="WP_033410834.1">
    <property type="nucleotide sequence ID" value="NZ_AQWH01000025.1"/>
</dbReference>
<protein>
    <submittedName>
        <fullName evidence="4">Copper export regulator</fullName>
    </submittedName>
</protein>
<dbReference type="CDD" id="cd04776">
    <property type="entry name" value="HTH_GnyR"/>
    <property type="match status" value="1"/>
</dbReference>
<evidence type="ECO:0000256" key="1">
    <source>
        <dbReference type="ARBA" id="ARBA00023125"/>
    </source>
</evidence>
<dbReference type="InterPro" id="IPR009061">
    <property type="entry name" value="DNA-bd_dom_put_sf"/>
</dbReference>
<gene>
    <name evidence="4" type="primary">hmrR_2</name>
    <name evidence="4" type="ORF">Mame_03521</name>
</gene>
<dbReference type="STRING" id="1122214.Mame_03521"/>
<accession>A0A1U9Z574</accession>
<keyword evidence="1" id="KW-0238">DNA-binding</keyword>
<dbReference type="OrthoDB" id="9803659at2"/>
<dbReference type="PANTHER" id="PTHR30204:SF58">
    <property type="entry name" value="HTH-TYPE TRANSCRIPTIONAL REGULATOR YFMP"/>
    <property type="match status" value="1"/>
</dbReference>
<dbReference type="AlphaFoldDB" id="A0A1U9Z574"/>
<dbReference type="SMART" id="SM00422">
    <property type="entry name" value="HTH_MERR"/>
    <property type="match status" value="1"/>
</dbReference>
<evidence type="ECO:0000256" key="2">
    <source>
        <dbReference type="SAM" id="Coils"/>
    </source>
</evidence>
<sequence length="129" mass="15230">MQRRHYSISELTREFGVSTRTLRFYEDEGLLQPERRGRTRLYSEGERLMLKEILRSRRIGLSLSEIKDVLALFHGLPSETKELKRTMESIKAWREAMRQKRRDIDEMMNELDLAEENCLGRLAEIGVGT</sequence>
<dbReference type="GO" id="GO:0003700">
    <property type="term" value="F:DNA-binding transcription factor activity"/>
    <property type="evidence" value="ECO:0007669"/>
    <property type="project" value="InterPro"/>
</dbReference>